<name>X0TYS2_9ZZZZ</name>
<accession>X0TYS2</accession>
<sequence length="320" mass="35208">MAAHERLLLPDAELSRPALVLAQRFAQRWDLYAHQLEDGRYVCVHEQLNVGHLLAHLRGEITLGTYLLDQGSRARFLVLDADDEQGWQRLGHLVGVLADEHVPAYLERSRRGGHLWLFLARAVAGREARALGLGLLAAHQVEGVELFPKQDQIADGPGSLIRMPFGVHRLTGRCYGFYTLDGSPLAPTIREQIYALGAPETVPEAALEAYQSSLVSSRPALAIAEPLDAPTGMISEKIKASVTVLEFVSQYVDLKPPASAAIGLCPFHDDHNPSFGVNTEGNYWNCWAGCGGGSVVDFWMRWRGCDFTTAIRELAEMLLC</sequence>
<evidence type="ECO:0000256" key="1">
    <source>
        <dbReference type="ARBA" id="ARBA00022723"/>
    </source>
</evidence>
<dbReference type="GO" id="GO:0008270">
    <property type="term" value="F:zinc ion binding"/>
    <property type="evidence" value="ECO:0007669"/>
    <property type="project" value="UniProtKB-KW"/>
</dbReference>
<dbReference type="Pfam" id="PF22548">
    <property type="entry name" value="AEP-TOTE"/>
    <property type="match status" value="1"/>
</dbReference>
<feature type="domain" description="Zinc finger CHC2-type" evidence="4">
    <location>
        <begin position="261"/>
        <end position="315"/>
    </location>
</feature>
<dbReference type="InterPro" id="IPR002694">
    <property type="entry name" value="Znf_CHC2"/>
</dbReference>
<keyword evidence="2" id="KW-0863">Zinc-finger</keyword>
<evidence type="ECO:0000256" key="3">
    <source>
        <dbReference type="ARBA" id="ARBA00022833"/>
    </source>
</evidence>
<proteinExistence type="predicted"/>
<comment type="caution">
    <text evidence="5">The sequence shown here is derived from an EMBL/GenBank/DDBJ whole genome shotgun (WGS) entry which is preliminary data.</text>
</comment>
<dbReference type="InterPro" id="IPR050219">
    <property type="entry name" value="DnaG_primase"/>
</dbReference>
<keyword evidence="1" id="KW-0479">Metal-binding</keyword>
<dbReference type="InterPro" id="IPR054347">
    <property type="entry name" value="TOTE_primase"/>
</dbReference>
<keyword evidence="3" id="KW-0862">Zinc</keyword>
<organism evidence="5">
    <name type="scientific">marine sediment metagenome</name>
    <dbReference type="NCBI Taxonomy" id="412755"/>
    <lineage>
        <taxon>unclassified sequences</taxon>
        <taxon>metagenomes</taxon>
        <taxon>ecological metagenomes</taxon>
    </lineage>
</organism>
<dbReference type="GO" id="GO:0006269">
    <property type="term" value="P:DNA replication, synthesis of primer"/>
    <property type="evidence" value="ECO:0007669"/>
    <property type="project" value="TreeGrafter"/>
</dbReference>
<protein>
    <recommendedName>
        <fullName evidence="4">Zinc finger CHC2-type domain-containing protein</fullName>
    </recommendedName>
</protein>
<dbReference type="EMBL" id="BARS01005962">
    <property type="protein sequence ID" value="GAF81305.1"/>
    <property type="molecule type" value="Genomic_DNA"/>
</dbReference>
<dbReference type="Pfam" id="PF01807">
    <property type="entry name" value="Zn_ribbon_DnaG"/>
    <property type="match status" value="1"/>
</dbReference>
<dbReference type="GO" id="GO:0003677">
    <property type="term" value="F:DNA binding"/>
    <property type="evidence" value="ECO:0007669"/>
    <property type="project" value="InterPro"/>
</dbReference>
<evidence type="ECO:0000259" key="4">
    <source>
        <dbReference type="SMART" id="SM00400"/>
    </source>
</evidence>
<dbReference type="SUPFAM" id="SSF57783">
    <property type="entry name" value="Zinc beta-ribbon"/>
    <property type="match status" value="1"/>
</dbReference>
<reference evidence="5" key="1">
    <citation type="journal article" date="2014" name="Front. Microbiol.">
        <title>High frequency of phylogenetically diverse reductive dehalogenase-homologous genes in deep subseafloor sedimentary metagenomes.</title>
        <authorList>
            <person name="Kawai M."/>
            <person name="Futagami T."/>
            <person name="Toyoda A."/>
            <person name="Takaki Y."/>
            <person name="Nishi S."/>
            <person name="Hori S."/>
            <person name="Arai W."/>
            <person name="Tsubouchi T."/>
            <person name="Morono Y."/>
            <person name="Uchiyama I."/>
            <person name="Ito T."/>
            <person name="Fujiyama A."/>
            <person name="Inagaki F."/>
            <person name="Takami H."/>
        </authorList>
    </citation>
    <scope>NUCLEOTIDE SEQUENCE</scope>
    <source>
        <strain evidence="5">Expedition CK06-06</strain>
    </source>
</reference>
<dbReference type="GO" id="GO:0005737">
    <property type="term" value="C:cytoplasm"/>
    <property type="evidence" value="ECO:0007669"/>
    <property type="project" value="TreeGrafter"/>
</dbReference>
<dbReference type="GO" id="GO:0003899">
    <property type="term" value="F:DNA-directed RNA polymerase activity"/>
    <property type="evidence" value="ECO:0007669"/>
    <property type="project" value="InterPro"/>
</dbReference>
<dbReference type="InterPro" id="IPR036977">
    <property type="entry name" value="DNA_primase_Znf_CHC2"/>
</dbReference>
<dbReference type="PANTHER" id="PTHR30313:SF2">
    <property type="entry name" value="DNA PRIMASE"/>
    <property type="match status" value="1"/>
</dbReference>
<evidence type="ECO:0000256" key="2">
    <source>
        <dbReference type="ARBA" id="ARBA00022771"/>
    </source>
</evidence>
<evidence type="ECO:0000313" key="5">
    <source>
        <dbReference type="EMBL" id="GAF81305.1"/>
    </source>
</evidence>
<dbReference type="Gene3D" id="3.90.580.10">
    <property type="entry name" value="Zinc finger, CHC2-type domain"/>
    <property type="match status" value="1"/>
</dbReference>
<dbReference type="AlphaFoldDB" id="X0TYS2"/>
<dbReference type="PANTHER" id="PTHR30313">
    <property type="entry name" value="DNA PRIMASE"/>
    <property type="match status" value="1"/>
</dbReference>
<gene>
    <name evidence="5" type="ORF">S01H1_11685</name>
</gene>
<dbReference type="SMART" id="SM00400">
    <property type="entry name" value="ZnF_CHCC"/>
    <property type="match status" value="1"/>
</dbReference>